<evidence type="ECO:0000256" key="2">
    <source>
        <dbReference type="ARBA" id="ARBA00022692"/>
    </source>
</evidence>
<evidence type="ECO:0000256" key="7">
    <source>
        <dbReference type="PROSITE-ProRule" id="PRU00703"/>
    </source>
</evidence>
<keyword evidence="3" id="KW-0677">Repeat</keyword>
<evidence type="ECO:0008006" key="15">
    <source>
        <dbReference type="Google" id="ProtNLM"/>
    </source>
</evidence>
<dbReference type="InterPro" id="IPR005170">
    <property type="entry name" value="Transptr-assoc_dom"/>
</dbReference>
<dbReference type="Gene3D" id="3.30.465.10">
    <property type="match status" value="1"/>
</dbReference>
<dbReference type="Pfam" id="PF00571">
    <property type="entry name" value="CBS"/>
    <property type="match status" value="1"/>
</dbReference>
<dbReference type="SMART" id="SM01091">
    <property type="entry name" value="CorC_HlyC"/>
    <property type="match status" value="1"/>
</dbReference>
<evidence type="ECO:0000256" key="6">
    <source>
        <dbReference type="ARBA" id="ARBA00023136"/>
    </source>
</evidence>
<dbReference type="InterPro" id="IPR016169">
    <property type="entry name" value="FAD-bd_PCMH_sub2"/>
</dbReference>
<evidence type="ECO:0000259" key="11">
    <source>
        <dbReference type="PROSITE" id="PS51371"/>
    </source>
</evidence>
<dbReference type="PANTHER" id="PTHR22777">
    <property type="entry name" value="HEMOLYSIN-RELATED"/>
    <property type="match status" value="1"/>
</dbReference>
<evidence type="ECO:0000256" key="4">
    <source>
        <dbReference type="ARBA" id="ARBA00022989"/>
    </source>
</evidence>
<comment type="subcellular location">
    <subcellularLocation>
        <location evidence="1">Membrane</location>
        <topology evidence="1">Multi-pass membrane protein</topology>
    </subcellularLocation>
</comment>
<dbReference type="PATRIC" id="fig|1203554.3.peg.35"/>
<dbReference type="SUPFAM" id="SSF56176">
    <property type="entry name" value="FAD-binding/transporter-associated domain-like"/>
    <property type="match status" value="1"/>
</dbReference>
<organism evidence="13 14">
    <name type="scientific">Sutterella wadsworthensis HGA0223</name>
    <dbReference type="NCBI Taxonomy" id="1203554"/>
    <lineage>
        <taxon>Bacteria</taxon>
        <taxon>Pseudomonadati</taxon>
        <taxon>Pseudomonadota</taxon>
        <taxon>Betaproteobacteria</taxon>
        <taxon>Burkholderiales</taxon>
        <taxon>Sutterellaceae</taxon>
        <taxon>Sutterella</taxon>
    </lineage>
</organism>
<dbReference type="AlphaFoldDB" id="S3C7D8"/>
<keyword evidence="5 7" id="KW-0129">CBS domain</keyword>
<dbReference type="SUPFAM" id="SSF54631">
    <property type="entry name" value="CBS-domain pair"/>
    <property type="match status" value="1"/>
</dbReference>
<evidence type="ECO:0000256" key="3">
    <source>
        <dbReference type="ARBA" id="ARBA00022737"/>
    </source>
</evidence>
<feature type="region of interest" description="Disordered" evidence="9">
    <location>
        <begin position="453"/>
        <end position="475"/>
    </location>
</feature>
<dbReference type="PROSITE" id="PS51371">
    <property type="entry name" value="CBS"/>
    <property type="match status" value="1"/>
</dbReference>
<sequence length="475" mass="52039">MSSWLDVALLAVLIVLNGVFAMSEISLVTSRRARLQRLIDDKVAGAERARELNADPNRALSTIQVGITSIGILSGIVGESALARPMEAFLVMVGLSPETAKAIGLFVVVVLITYFSIVMGELVPKRIGQISPERIACRLAPPIHCLSIIAAPFVKLLSASTHLLLKRLGISETQGSSVTEEEIHAMIEEGQESGVIETAERDMVRNVFRLDDRQVASLMTPRSNISWIDLEAPDEENIELIRTSKRSRLPVCVGSLDNVKGVCSTKMLLQQILDSGKPDFANNLMPVSYVPESLTGMELLEHFRKTDVPLALVVDEYGEVLGLVTPRDVLEAIAGEFKPEQPDDSWATRREDGSWLLDGIIPIPEMKDVLSLKHVPEEEAGRYSTLAGMVMLLLGRLPKEGDAVEWLGWRFEIVDMDGRRVDKVLASRLRAAHGMAEVVPKGEEPSPQIERVVVDNPHDGADSKTIKPVDKSVGN</sequence>
<feature type="transmembrane region" description="Helical" evidence="10">
    <location>
        <begin position="102"/>
        <end position="123"/>
    </location>
</feature>
<dbReference type="RefSeq" id="WP_016473534.1">
    <property type="nucleotide sequence ID" value="NZ_KE150480.1"/>
</dbReference>
<dbReference type="eggNOG" id="COG1253">
    <property type="taxonomic scope" value="Bacteria"/>
</dbReference>
<evidence type="ECO:0000259" key="12">
    <source>
        <dbReference type="PROSITE" id="PS51846"/>
    </source>
</evidence>
<evidence type="ECO:0000256" key="5">
    <source>
        <dbReference type="ARBA" id="ARBA00023122"/>
    </source>
</evidence>
<dbReference type="GO" id="GO:0050660">
    <property type="term" value="F:flavin adenine dinucleotide binding"/>
    <property type="evidence" value="ECO:0007669"/>
    <property type="project" value="InterPro"/>
</dbReference>
<evidence type="ECO:0000313" key="14">
    <source>
        <dbReference type="Proteomes" id="UP000014400"/>
    </source>
</evidence>
<evidence type="ECO:0000256" key="8">
    <source>
        <dbReference type="PROSITE-ProRule" id="PRU01193"/>
    </source>
</evidence>
<dbReference type="CDD" id="cd04590">
    <property type="entry name" value="CBS_pair_CorC_HlyC_assoc"/>
    <property type="match status" value="1"/>
</dbReference>
<proteinExistence type="predicted"/>
<reference evidence="13 14" key="1">
    <citation type="submission" date="2013-04" db="EMBL/GenBank/DDBJ databases">
        <title>The Genome Sequence of Sutterella wadsworthensis HGA0223.</title>
        <authorList>
            <consortium name="The Broad Institute Genomics Platform"/>
            <person name="Earl A."/>
            <person name="Ward D."/>
            <person name="Feldgarden M."/>
            <person name="Gevers D."/>
            <person name="Schmidt T.M."/>
            <person name="Dover J."/>
            <person name="Dai D."/>
            <person name="Walker B."/>
            <person name="Young S."/>
            <person name="Zeng Q."/>
            <person name="Gargeya S."/>
            <person name="Fitzgerald M."/>
            <person name="Haas B."/>
            <person name="Abouelleil A."/>
            <person name="Allen A.W."/>
            <person name="Alvarado L."/>
            <person name="Arachchi H.M."/>
            <person name="Berlin A.M."/>
            <person name="Chapman S.B."/>
            <person name="Gainer-Dewar J."/>
            <person name="Goldberg J."/>
            <person name="Griggs A."/>
            <person name="Gujja S."/>
            <person name="Hansen M."/>
            <person name="Howarth C."/>
            <person name="Imamovic A."/>
            <person name="Ireland A."/>
            <person name="Larimer J."/>
            <person name="McCowan C."/>
            <person name="Murphy C."/>
            <person name="Pearson M."/>
            <person name="Poon T.W."/>
            <person name="Priest M."/>
            <person name="Roberts A."/>
            <person name="Saif S."/>
            <person name="Shea T."/>
            <person name="Sisk P."/>
            <person name="Sykes S."/>
            <person name="Wortman J."/>
            <person name="Nusbaum C."/>
            <person name="Birren B."/>
        </authorList>
    </citation>
    <scope>NUCLEOTIDE SEQUENCE [LARGE SCALE GENOMIC DNA]</scope>
    <source>
        <strain evidence="13 14">HGA0223</strain>
    </source>
</reference>
<name>S3C7D8_9BURK</name>
<comment type="caution">
    <text evidence="13">The sequence shown here is derived from an EMBL/GenBank/DDBJ whole genome shotgun (WGS) entry which is preliminary data.</text>
</comment>
<dbReference type="InterPro" id="IPR002550">
    <property type="entry name" value="CNNM"/>
</dbReference>
<dbReference type="PROSITE" id="PS51846">
    <property type="entry name" value="CNNM"/>
    <property type="match status" value="1"/>
</dbReference>
<gene>
    <name evidence="13" type="ORF">HMPREF1476_00047</name>
</gene>
<dbReference type="Pfam" id="PF01595">
    <property type="entry name" value="CNNM"/>
    <property type="match status" value="1"/>
</dbReference>
<dbReference type="FunFam" id="3.30.465.10:FF:000023">
    <property type="entry name" value="Magnesium and cobalt transporter"/>
    <property type="match status" value="1"/>
</dbReference>
<evidence type="ECO:0000256" key="1">
    <source>
        <dbReference type="ARBA" id="ARBA00004141"/>
    </source>
</evidence>
<dbReference type="GO" id="GO:0005886">
    <property type="term" value="C:plasma membrane"/>
    <property type="evidence" value="ECO:0007669"/>
    <property type="project" value="TreeGrafter"/>
</dbReference>
<dbReference type="Proteomes" id="UP000014400">
    <property type="component" value="Unassembled WGS sequence"/>
</dbReference>
<dbReference type="InterPro" id="IPR044751">
    <property type="entry name" value="Ion_transp-like_CBS"/>
</dbReference>
<feature type="domain" description="CBS" evidence="11">
    <location>
        <begin position="281"/>
        <end position="340"/>
    </location>
</feature>
<dbReference type="STRING" id="1203554.HMPREF1476_00047"/>
<dbReference type="PANTHER" id="PTHR22777:SF17">
    <property type="entry name" value="UPF0053 PROTEIN SLL0260"/>
    <property type="match status" value="1"/>
</dbReference>
<dbReference type="Pfam" id="PF03471">
    <property type="entry name" value="CorC_HlyC"/>
    <property type="match status" value="1"/>
</dbReference>
<dbReference type="InterPro" id="IPR036318">
    <property type="entry name" value="FAD-bd_PCMH-like_sf"/>
</dbReference>
<keyword evidence="14" id="KW-1185">Reference proteome</keyword>
<dbReference type="EMBL" id="ATCF01000002">
    <property type="protein sequence ID" value="EPE02113.1"/>
    <property type="molecule type" value="Genomic_DNA"/>
</dbReference>
<dbReference type="InterPro" id="IPR046342">
    <property type="entry name" value="CBS_dom_sf"/>
</dbReference>
<keyword evidence="6 8" id="KW-0472">Membrane</keyword>
<dbReference type="HOGENOM" id="CLU_015237_4_0_4"/>
<keyword evidence="2 8" id="KW-0812">Transmembrane</keyword>
<feature type="domain" description="CNNM transmembrane" evidence="12">
    <location>
        <begin position="1"/>
        <end position="200"/>
    </location>
</feature>
<dbReference type="Gene3D" id="3.10.580.10">
    <property type="entry name" value="CBS-domain"/>
    <property type="match status" value="1"/>
</dbReference>
<keyword evidence="4 8" id="KW-1133">Transmembrane helix</keyword>
<accession>S3C7D8</accession>
<evidence type="ECO:0000256" key="10">
    <source>
        <dbReference type="SAM" id="Phobius"/>
    </source>
</evidence>
<evidence type="ECO:0000256" key="9">
    <source>
        <dbReference type="SAM" id="MobiDB-lite"/>
    </source>
</evidence>
<protein>
    <recommendedName>
        <fullName evidence="15">Hemolysin</fullName>
    </recommendedName>
</protein>
<evidence type="ECO:0000313" key="13">
    <source>
        <dbReference type="EMBL" id="EPE02113.1"/>
    </source>
</evidence>
<dbReference type="InterPro" id="IPR000644">
    <property type="entry name" value="CBS_dom"/>
</dbReference>